<protein>
    <recommendedName>
        <fullName evidence="3">Phage tail protein</fullName>
    </recommendedName>
</protein>
<evidence type="ECO:0000313" key="1">
    <source>
        <dbReference type="EMBL" id="MBB4931839.1"/>
    </source>
</evidence>
<name>A0A7W7RH15_9ACTN</name>
<dbReference type="AlphaFoldDB" id="A0A7W7RH15"/>
<sequence>MADLLEDQWEIDGLVIGRGRPVAVEGYDLGEVDARTNDVKTPGGDGTVFGYDYHDGRTITLEVFTDEVDAATSRTAWRSLESLWRQRTLRYTPREVLPLRTRLAGDDTVVAYGRPRKLTPTSLRGLADGVVAAVATFDTAHAGFYGDTEHLRTLTLLPDTSGGLTLPEVLPATLANIGNSNADQITNSGDVESWPVITFHGPIANPEITWVGTNTSIRLVATVPSDRSVTIDPRPWVRSILRSDGASLAGAKRGVRLEDLRLPPGVTEVAFRGQDATGTSSCVIRWRDGLSTP</sequence>
<accession>A0A7W7RH15</accession>
<gene>
    <name evidence="1" type="ORF">F4561_002659</name>
</gene>
<reference evidence="1 2" key="1">
    <citation type="submission" date="2020-08" db="EMBL/GenBank/DDBJ databases">
        <title>Sequencing the genomes of 1000 actinobacteria strains.</title>
        <authorList>
            <person name="Klenk H.-P."/>
        </authorList>
    </citation>
    <scope>NUCLEOTIDE SEQUENCE [LARGE SCALE GENOMIC DNA]</scope>
    <source>
        <strain evidence="1 2">DSM 102030</strain>
    </source>
</reference>
<evidence type="ECO:0008006" key="3">
    <source>
        <dbReference type="Google" id="ProtNLM"/>
    </source>
</evidence>
<comment type="caution">
    <text evidence="1">The sequence shown here is derived from an EMBL/GenBank/DDBJ whole genome shotgun (WGS) entry which is preliminary data.</text>
</comment>
<dbReference type="RefSeq" id="WP_184578649.1">
    <property type="nucleotide sequence ID" value="NZ_JACHJT010000001.1"/>
</dbReference>
<proteinExistence type="predicted"/>
<evidence type="ECO:0000313" key="2">
    <source>
        <dbReference type="Proteomes" id="UP000523007"/>
    </source>
</evidence>
<organism evidence="1 2">
    <name type="scientific">Lipingzhangella halophila</name>
    <dbReference type="NCBI Taxonomy" id="1783352"/>
    <lineage>
        <taxon>Bacteria</taxon>
        <taxon>Bacillati</taxon>
        <taxon>Actinomycetota</taxon>
        <taxon>Actinomycetes</taxon>
        <taxon>Streptosporangiales</taxon>
        <taxon>Nocardiopsidaceae</taxon>
        <taxon>Lipingzhangella</taxon>
    </lineage>
</organism>
<dbReference type="EMBL" id="JACHJT010000001">
    <property type="protein sequence ID" value="MBB4931839.1"/>
    <property type="molecule type" value="Genomic_DNA"/>
</dbReference>
<keyword evidence="2" id="KW-1185">Reference proteome</keyword>
<dbReference type="Proteomes" id="UP000523007">
    <property type="component" value="Unassembled WGS sequence"/>
</dbReference>